<evidence type="ECO:0000259" key="3">
    <source>
        <dbReference type="Pfam" id="PF07687"/>
    </source>
</evidence>
<dbReference type="PANTHER" id="PTHR11014:SF63">
    <property type="entry name" value="METALLOPEPTIDASE, PUTATIVE (AFU_ORTHOLOGUE AFUA_6G09600)-RELATED"/>
    <property type="match status" value="1"/>
</dbReference>
<dbReference type="InterPro" id="IPR011650">
    <property type="entry name" value="Peptidase_M20_dimer"/>
</dbReference>
<organism evidence="4 5">
    <name type="scientific">Actinotalea soli</name>
    <dbReference type="NCBI Taxonomy" id="2819234"/>
    <lineage>
        <taxon>Bacteria</taxon>
        <taxon>Bacillati</taxon>
        <taxon>Actinomycetota</taxon>
        <taxon>Actinomycetes</taxon>
        <taxon>Micrococcales</taxon>
        <taxon>Cellulomonadaceae</taxon>
        <taxon>Actinotalea</taxon>
    </lineage>
</organism>
<dbReference type="Gene3D" id="3.40.630.10">
    <property type="entry name" value="Zn peptidases"/>
    <property type="match status" value="1"/>
</dbReference>
<dbReference type="Pfam" id="PF07687">
    <property type="entry name" value="M20_dimer"/>
    <property type="match status" value="1"/>
</dbReference>
<proteinExistence type="predicted"/>
<feature type="binding site" evidence="1">
    <location>
        <position position="122"/>
    </location>
    <ligand>
        <name>Mn(2+)</name>
        <dbReference type="ChEBI" id="CHEBI:29035"/>
        <label>2</label>
    </ligand>
</feature>
<dbReference type="PANTHER" id="PTHR11014">
    <property type="entry name" value="PEPTIDASE M20 FAMILY MEMBER"/>
    <property type="match status" value="1"/>
</dbReference>
<comment type="caution">
    <text evidence="4">The sequence shown here is derived from an EMBL/GenBank/DDBJ whole genome shotgun (WGS) entry which is preliminary data.</text>
</comment>
<keyword evidence="5" id="KW-1185">Reference proteome</keyword>
<dbReference type="PIRSF" id="PIRSF005962">
    <property type="entry name" value="Pept_M20D_amidohydro"/>
    <property type="match status" value="1"/>
</dbReference>
<dbReference type="EC" id="3.5.1.125" evidence="4"/>
<dbReference type="CDD" id="cd03886">
    <property type="entry name" value="M20_Acy1"/>
    <property type="match status" value="1"/>
</dbReference>
<dbReference type="GO" id="GO:0016787">
    <property type="term" value="F:hydrolase activity"/>
    <property type="evidence" value="ECO:0007669"/>
    <property type="project" value="UniProtKB-KW"/>
</dbReference>
<dbReference type="GO" id="GO:0046872">
    <property type="term" value="F:metal ion binding"/>
    <property type="evidence" value="ECO:0007669"/>
    <property type="project" value="UniProtKB-KW"/>
</dbReference>
<dbReference type="NCBIfam" id="TIGR01891">
    <property type="entry name" value="amidohydrolases"/>
    <property type="match status" value="1"/>
</dbReference>
<dbReference type="SUPFAM" id="SSF53187">
    <property type="entry name" value="Zn-dependent exopeptidases"/>
    <property type="match status" value="1"/>
</dbReference>
<feature type="binding site" evidence="1">
    <location>
        <position position="152"/>
    </location>
    <ligand>
        <name>Mn(2+)</name>
        <dbReference type="ChEBI" id="CHEBI:29035"/>
        <label>2</label>
    </ligand>
</feature>
<dbReference type="AlphaFoldDB" id="A0A939RTE6"/>
<feature type="binding site" evidence="1">
    <location>
        <position position="353"/>
    </location>
    <ligand>
        <name>Mn(2+)</name>
        <dbReference type="ChEBI" id="CHEBI:29035"/>
        <label>2</label>
    </ligand>
</feature>
<sequence length="398" mass="41423">MALRRDLHRRPEVAWQEHGTAETVRAELHRLNVPHRPCAGTGTLATLAPTAPGRHIALRADLDGMPVQESTGAPWSSLHEGVMHACGHDGHMATLLTAAAWLQAHEDELPGPVTLLFQPAEEGGHGARGMIEDGALDGHLAPRPVDVVFGWHNWPAIPYGQAVCPDGPVMSANGTFVIEITGQGGHASQPEATRDPVLAAAAITLALQQVVARRLPPNQAAVVAVTSIDARAGAPTVTPEHAVVSGSIRIGDTAQRAEVFALIAEIATATASAYGVQAVTTPTPRYGATVNAPAPAAELRAALSDELGEGWLSTGTPVPVMASEDFSYYLDEVPGAFALVGGGDGAGHDESCHSPRYDFNDDLLERVARVYVQLAGAPAPPPRTSSAVQAAEEATTPS</sequence>
<reference evidence="4" key="1">
    <citation type="submission" date="2021-03" db="EMBL/GenBank/DDBJ databases">
        <title>Actinotalea soli sp. nov., isolated from soil.</title>
        <authorList>
            <person name="Ping W."/>
            <person name="Zhang J."/>
        </authorList>
    </citation>
    <scope>NUCLEOTIDE SEQUENCE</scope>
    <source>
        <strain evidence="4">BY-33</strain>
    </source>
</reference>
<feature type="domain" description="Peptidase M20 dimerisation" evidence="3">
    <location>
        <begin position="175"/>
        <end position="272"/>
    </location>
</feature>
<feature type="binding site" evidence="1">
    <location>
        <position position="86"/>
    </location>
    <ligand>
        <name>Mn(2+)</name>
        <dbReference type="ChEBI" id="CHEBI:29035"/>
        <label>2</label>
    </ligand>
</feature>
<evidence type="ECO:0000313" key="4">
    <source>
        <dbReference type="EMBL" id="MBO1751014.1"/>
    </source>
</evidence>
<comment type="cofactor">
    <cofactor evidence="1">
        <name>Mn(2+)</name>
        <dbReference type="ChEBI" id="CHEBI:29035"/>
    </cofactor>
    <text evidence="1">The Mn(2+) ion enhances activity.</text>
</comment>
<gene>
    <name evidence="4" type="primary">doeB2</name>
    <name evidence="4" type="ORF">J4G33_04280</name>
</gene>
<dbReference type="EMBL" id="JAGEMK010000002">
    <property type="protein sequence ID" value="MBO1751014.1"/>
    <property type="molecule type" value="Genomic_DNA"/>
</dbReference>
<dbReference type="Pfam" id="PF01546">
    <property type="entry name" value="Peptidase_M20"/>
    <property type="match status" value="1"/>
</dbReference>
<dbReference type="SUPFAM" id="SSF55031">
    <property type="entry name" value="Bacterial exopeptidase dimerisation domain"/>
    <property type="match status" value="1"/>
</dbReference>
<dbReference type="InterPro" id="IPR036264">
    <property type="entry name" value="Bact_exopeptidase_dim_dom"/>
</dbReference>
<dbReference type="InterPro" id="IPR002933">
    <property type="entry name" value="Peptidase_M20"/>
</dbReference>
<name>A0A939RTE6_9CELL</name>
<feature type="binding site" evidence="1">
    <location>
        <position position="88"/>
    </location>
    <ligand>
        <name>Mn(2+)</name>
        <dbReference type="ChEBI" id="CHEBI:29035"/>
        <label>2</label>
    </ligand>
</feature>
<accession>A0A939RTE6</accession>
<feature type="region of interest" description="Disordered" evidence="2">
    <location>
        <begin position="377"/>
        <end position="398"/>
    </location>
</feature>
<keyword evidence="1" id="KW-0479">Metal-binding</keyword>
<keyword evidence="1" id="KW-0464">Manganese</keyword>
<protein>
    <submittedName>
        <fullName evidence="4">N(2)-acetyl-L-2,4-diaminobutanoate deacetylase DoeB2</fullName>
        <ecNumber evidence="4">3.5.1.125</ecNumber>
    </submittedName>
</protein>
<dbReference type="InterPro" id="IPR017439">
    <property type="entry name" value="Amidohydrolase"/>
</dbReference>
<evidence type="ECO:0000256" key="1">
    <source>
        <dbReference type="PIRSR" id="PIRSR005962-1"/>
    </source>
</evidence>
<dbReference type="Proteomes" id="UP000664209">
    <property type="component" value="Unassembled WGS sequence"/>
</dbReference>
<dbReference type="Gene3D" id="3.30.70.360">
    <property type="match status" value="1"/>
</dbReference>
<evidence type="ECO:0000313" key="5">
    <source>
        <dbReference type="Proteomes" id="UP000664209"/>
    </source>
</evidence>
<keyword evidence="4" id="KW-0378">Hydrolase</keyword>
<dbReference type="NCBIfam" id="NF038260">
    <property type="entry name" value="ectoine_DoeB_2"/>
    <property type="match status" value="1"/>
</dbReference>
<evidence type="ECO:0000256" key="2">
    <source>
        <dbReference type="SAM" id="MobiDB-lite"/>
    </source>
</evidence>